<protein>
    <submittedName>
        <fullName evidence="1">Uncharacterized protein</fullName>
    </submittedName>
</protein>
<dbReference type="EMBL" id="QPFP01000014">
    <property type="protein sequence ID" value="TEB32938.1"/>
    <property type="molecule type" value="Genomic_DNA"/>
</dbReference>
<gene>
    <name evidence="1" type="ORF">FA13DRAFT_233240</name>
</gene>
<dbReference type="Proteomes" id="UP000298030">
    <property type="component" value="Unassembled WGS sequence"/>
</dbReference>
<evidence type="ECO:0000313" key="2">
    <source>
        <dbReference type="Proteomes" id="UP000298030"/>
    </source>
</evidence>
<name>A0A4Y7TG79_COPMI</name>
<keyword evidence="2" id="KW-1185">Reference proteome</keyword>
<proteinExistence type="predicted"/>
<comment type="caution">
    <text evidence="1">The sequence shown here is derived from an EMBL/GenBank/DDBJ whole genome shotgun (WGS) entry which is preliminary data.</text>
</comment>
<accession>A0A4Y7TG79</accession>
<reference evidence="1 2" key="1">
    <citation type="journal article" date="2019" name="Nat. Ecol. Evol.">
        <title>Megaphylogeny resolves global patterns of mushroom evolution.</title>
        <authorList>
            <person name="Varga T."/>
            <person name="Krizsan K."/>
            <person name="Foldi C."/>
            <person name="Dima B."/>
            <person name="Sanchez-Garcia M."/>
            <person name="Sanchez-Ramirez S."/>
            <person name="Szollosi G.J."/>
            <person name="Szarkandi J.G."/>
            <person name="Papp V."/>
            <person name="Albert L."/>
            <person name="Andreopoulos W."/>
            <person name="Angelini C."/>
            <person name="Antonin V."/>
            <person name="Barry K.W."/>
            <person name="Bougher N.L."/>
            <person name="Buchanan P."/>
            <person name="Buyck B."/>
            <person name="Bense V."/>
            <person name="Catcheside P."/>
            <person name="Chovatia M."/>
            <person name="Cooper J."/>
            <person name="Damon W."/>
            <person name="Desjardin D."/>
            <person name="Finy P."/>
            <person name="Geml J."/>
            <person name="Haridas S."/>
            <person name="Hughes K."/>
            <person name="Justo A."/>
            <person name="Karasinski D."/>
            <person name="Kautmanova I."/>
            <person name="Kiss B."/>
            <person name="Kocsube S."/>
            <person name="Kotiranta H."/>
            <person name="LaButti K.M."/>
            <person name="Lechner B.E."/>
            <person name="Liimatainen K."/>
            <person name="Lipzen A."/>
            <person name="Lukacs Z."/>
            <person name="Mihaltcheva S."/>
            <person name="Morgado L.N."/>
            <person name="Niskanen T."/>
            <person name="Noordeloos M.E."/>
            <person name="Ohm R.A."/>
            <person name="Ortiz-Santana B."/>
            <person name="Ovrebo C."/>
            <person name="Racz N."/>
            <person name="Riley R."/>
            <person name="Savchenko A."/>
            <person name="Shiryaev A."/>
            <person name="Soop K."/>
            <person name="Spirin V."/>
            <person name="Szebenyi C."/>
            <person name="Tomsovsky M."/>
            <person name="Tulloss R.E."/>
            <person name="Uehling J."/>
            <person name="Grigoriev I.V."/>
            <person name="Vagvolgyi C."/>
            <person name="Papp T."/>
            <person name="Martin F.M."/>
            <person name="Miettinen O."/>
            <person name="Hibbett D.S."/>
            <person name="Nagy L.G."/>
        </authorList>
    </citation>
    <scope>NUCLEOTIDE SEQUENCE [LARGE SCALE GENOMIC DNA]</scope>
    <source>
        <strain evidence="1 2">FP101781</strain>
    </source>
</reference>
<organism evidence="1 2">
    <name type="scientific">Coprinellus micaceus</name>
    <name type="common">Glistening ink-cap mushroom</name>
    <name type="synonym">Coprinus micaceus</name>
    <dbReference type="NCBI Taxonomy" id="71717"/>
    <lineage>
        <taxon>Eukaryota</taxon>
        <taxon>Fungi</taxon>
        <taxon>Dikarya</taxon>
        <taxon>Basidiomycota</taxon>
        <taxon>Agaricomycotina</taxon>
        <taxon>Agaricomycetes</taxon>
        <taxon>Agaricomycetidae</taxon>
        <taxon>Agaricales</taxon>
        <taxon>Agaricineae</taxon>
        <taxon>Psathyrellaceae</taxon>
        <taxon>Coprinellus</taxon>
    </lineage>
</organism>
<evidence type="ECO:0000313" key="1">
    <source>
        <dbReference type="EMBL" id="TEB32938.1"/>
    </source>
</evidence>
<dbReference type="AlphaFoldDB" id="A0A4Y7TG79"/>
<sequence length="95" mass="10181">MQLLRTTPRKAPLSKANGLPVMLEPLGSFGLLSESPSGWPEYPTSETLDSLGARSVGMYDDDKSQASRHMLLNTFGGPQTIAEVFAGRAEKGDAE</sequence>